<gene>
    <name evidence="1" type="ORF">IAB63_05360</name>
</gene>
<proteinExistence type="predicted"/>
<evidence type="ECO:0000313" key="2">
    <source>
        <dbReference type="Proteomes" id="UP000824164"/>
    </source>
</evidence>
<accession>A0A9D1KVY1</accession>
<organism evidence="1 2">
    <name type="scientific">Candidatus Onthocola gallistercoris</name>
    <dbReference type="NCBI Taxonomy" id="2840876"/>
    <lineage>
        <taxon>Bacteria</taxon>
        <taxon>Bacillati</taxon>
        <taxon>Bacillota</taxon>
        <taxon>Bacilli</taxon>
        <taxon>Candidatus Onthocola</taxon>
    </lineage>
</organism>
<dbReference type="SUPFAM" id="SSF158622">
    <property type="entry name" value="YheA/YmcA-like"/>
    <property type="match status" value="1"/>
</dbReference>
<reference evidence="1" key="1">
    <citation type="submission" date="2020-10" db="EMBL/GenBank/DDBJ databases">
        <authorList>
            <person name="Gilroy R."/>
        </authorList>
    </citation>
    <scope>NUCLEOTIDE SEQUENCE</scope>
    <source>
        <strain evidence="1">CHK187-14744</strain>
    </source>
</reference>
<name>A0A9D1KVY1_9FIRM</name>
<evidence type="ECO:0000313" key="1">
    <source>
        <dbReference type="EMBL" id="HIU02661.1"/>
    </source>
</evidence>
<dbReference type="Gene3D" id="1.20.1500.10">
    <property type="entry name" value="YheA/YmcA-like"/>
    <property type="match status" value="1"/>
</dbReference>
<dbReference type="Pfam" id="PF06133">
    <property type="entry name" value="Com_YlbF"/>
    <property type="match status" value="1"/>
</dbReference>
<dbReference type="InterPro" id="IPR010368">
    <property type="entry name" value="Com_YlbF"/>
</dbReference>
<sequence>MTNVEYQARVLAREIKKSNIYNQYRRLQRKLSRDTHLYQQLGEFRKAWFILQNKPYEPDDAGQIARLRQQYGNLLENADVREFLSAEQSLCTMLSQVNTLLYKSLDVDVSFLKD</sequence>
<dbReference type="AlphaFoldDB" id="A0A9D1KVY1"/>
<dbReference type="Proteomes" id="UP000824164">
    <property type="component" value="Unassembled WGS sequence"/>
</dbReference>
<comment type="caution">
    <text evidence="1">The sequence shown here is derived from an EMBL/GenBank/DDBJ whole genome shotgun (WGS) entry which is preliminary data.</text>
</comment>
<dbReference type="EMBL" id="DVLT01000037">
    <property type="protein sequence ID" value="HIU02661.1"/>
    <property type="molecule type" value="Genomic_DNA"/>
</dbReference>
<dbReference type="InterPro" id="IPR023378">
    <property type="entry name" value="YheA/YmcA-like_dom_sf"/>
</dbReference>
<protein>
    <submittedName>
        <fullName evidence="1">YlbF family regulator</fullName>
    </submittedName>
</protein>
<reference evidence="1" key="2">
    <citation type="journal article" date="2021" name="PeerJ">
        <title>Extensive microbial diversity within the chicken gut microbiome revealed by metagenomics and culture.</title>
        <authorList>
            <person name="Gilroy R."/>
            <person name="Ravi A."/>
            <person name="Getino M."/>
            <person name="Pursley I."/>
            <person name="Horton D.L."/>
            <person name="Alikhan N.F."/>
            <person name="Baker D."/>
            <person name="Gharbi K."/>
            <person name="Hall N."/>
            <person name="Watson M."/>
            <person name="Adriaenssens E.M."/>
            <person name="Foster-Nyarko E."/>
            <person name="Jarju S."/>
            <person name="Secka A."/>
            <person name="Antonio M."/>
            <person name="Oren A."/>
            <person name="Chaudhuri R.R."/>
            <person name="La Ragione R."/>
            <person name="Hildebrand F."/>
            <person name="Pallen M.J."/>
        </authorList>
    </citation>
    <scope>NUCLEOTIDE SEQUENCE</scope>
    <source>
        <strain evidence="1">CHK187-14744</strain>
    </source>
</reference>